<dbReference type="EMBL" id="JAEACU010000008">
    <property type="protein sequence ID" value="KAH7520137.1"/>
    <property type="molecule type" value="Genomic_DNA"/>
</dbReference>
<dbReference type="AlphaFoldDB" id="A0A978UYS1"/>
<dbReference type="SUPFAM" id="SSF50715">
    <property type="entry name" value="Ribosomal protein L25-like"/>
    <property type="match status" value="1"/>
</dbReference>
<dbReference type="Proteomes" id="UP000813462">
    <property type="component" value="Unassembled WGS sequence"/>
</dbReference>
<dbReference type="InterPro" id="IPR037121">
    <property type="entry name" value="Ribosomal_bL25_C"/>
</dbReference>
<evidence type="ECO:0000256" key="1">
    <source>
        <dbReference type="SAM" id="MobiDB-lite"/>
    </source>
</evidence>
<comment type="caution">
    <text evidence="3">The sequence shown here is derived from an EMBL/GenBank/DDBJ whole genome shotgun (WGS) entry which is preliminary data.</text>
</comment>
<feature type="region of interest" description="Disordered" evidence="1">
    <location>
        <begin position="28"/>
        <end position="87"/>
    </location>
</feature>
<dbReference type="PANTHER" id="PTHR33284:SF2">
    <property type="entry name" value="RIBOSOMAL PROTEIN L25_GLN-TRNA SYNTHETASE, ANTI-CODON-BINDING DOMAIN-CONTAINING PROTEIN"/>
    <property type="match status" value="1"/>
</dbReference>
<name>A0A978UYS1_ZIZJJ</name>
<dbReference type="GO" id="GO:0006412">
    <property type="term" value="P:translation"/>
    <property type="evidence" value="ECO:0007669"/>
    <property type="project" value="InterPro"/>
</dbReference>
<dbReference type="GO" id="GO:0003735">
    <property type="term" value="F:structural constituent of ribosome"/>
    <property type="evidence" value="ECO:0007669"/>
    <property type="project" value="InterPro"/>
</dbReference>
<dbReference type="GO" id="GO:0022625">
    <property type="term" value="C:cytosolic large ribosomal subunit"/>
    <property type="evidence" value="ECO:0007669"/>
    <property type="project" value="TreeGrafter"/>
</dbReference>
<accession>A0A978UYS1</accession>
<evidence type="ECO:0000259" key="2">
    <source>
        <dbReference type="Pfam" id="PF14693"/>
    </source>
</evidence>
<feature type="compositionally biased region" description="Basic and acidic residues" evidence="1">
    <location>
        <begin position="39"/>
        <end position="87"/>
    </location>
</feature>
<dbReference type="Pfam" id="PF14693">
    <property type="entry name" value="Ribosomal_TL5_C"/>
    <property type="match status" value="1"/>
</dbReference>
<evidence type="ECO:0000313" key="3">
    <source>
        <dbReference type="EMBL" id="KAH7520137.1"/>
    </source>
</evidence>
<dbReference type="GO" id="GO:0008097">
    <property type="term" value="F:5S rRNA binding"/>
    <property type="evidence" value="ECO:0007669"/>
    <property type="project" value="TreeGrafter"/>
</dbReference>
<dbReference type="InterPro" id="IPR011035">
    <property type="entry name" value="Ribosomal_bL25/Gln-tRNA_synth"/>
</dbReference>
<gene>
    <name evidence="3" type="ORF">FEM48_Zijuj08G0112400</name>
</gene>
<dbReference type="InterPro" id="IPR020930">
    <property type="entry name" value="Ribosomal_uL5_bac-type"/>
</dbReference>
<evidence type="ECO:0000313" key="4">
    <source>
        <dbReference type="Proteomes" id="UP000813462"/>
    </source>
</evidence>
<organism evidence="3 4">
    <name type="scientific">Ziziphus jujuba var. spinosa</name>
    <dbReference type="NCBI Taxonomy" id="714518"/>
    <lineage>
        <taxon>Eukaryota</taxon>
        <taxon>Viridiplantae</taxon>
        <taxon>Streptophyta</taxon>
        <taxon>Embryophyta</taxon>
        <taxon>Tracheophyta</taxon>
        <taxon>Spermatophyta</taxon>
        <taxon>Magnoliopsida</taxon>
        <taxon>eudicotyledons</taxon>
        <taxon>Gunneridae</taxon>
        <taxon>Pentapetalae</taxon>
        <taxon>rosids</taxon>
        <taxon>fabids</taxon>
        <taxon>Rosales</taxon>
        <taxon>Rhamnaceae</taxon>
        <taxon>Paliureae</taxon>
        <taxon>Ziziphus</taxon>
    </lineage>
</organism>
<dbReference type="InterPro" id="IPR020057">
    <property type="entry name" value="Ribosomal_bL25_b-dom"/>
</dbReference>
<sequence length="268" mass="29219">MKERTSGKTDREEGVLLSARTVIEWGSVGSLSFNGTRGKGREKERGTSGGSEKESVRDGGEKESGTEVAREEEKKEHEGQKGWKGKEEGGLLGFGCHAPSLNTLSDSSSTAPSSRYTALSPIRAGSGSSVLLESGNVLPIKAIMFRFQFVIHRDEETGKILNLVFVWAEDGSELKVDVPVVFKGEDKCPGLKKGGYLNRIRTSLRYLCPAEHIPPKIEVDVSSLDIGDRIYMHDVQVHPSLKLLSKNENMPMCKIVTTKLESPESAGV</sequence>
<dbReference type="Gene3D" id="2.170.120.20">
    <property type="entry name" value="Ribosomal protein L25, beta domain"/>
    <property type="match status" value="1"/>
</dbReference>
<protein>
    <recommendedName>
        <fullName evidence="2">Large ribosomal subunit protein bL25 beta domain-containing protein</fullName>
    </recommendedName>
</protein>
<dbReference type="PANTHER" id="PTHR33284">
    <property type="entry name" value="RIBOSOMAL PROTEIN L25/GLN-TRNA SYNTHETASE, ANTI-CODON-BINDING DOMAIN-CONTAINING PROTEIN"/>
    <property type="match status" value="1"/>
</dbReference>
<dbReference type="FunFam" id="2.170.120.20:FF:000006">
    <property type="entry name" value="Ribosomal protein L25/Gln-tRNA synthetase, anti-codon-binding domain-containing protein"/>
    <property type="match status" value="1"/>
</dbReference>
<feature type="domain" description="Large ribosomal subunit protein bL25 beta" evidence="2">
    <location>
        <begin position="174"/>
        <end position="258"/>
    </location>
</feature>
<proteinExistence type="predicted"/>
<reference evidence="3" key="1">
    <citation type="journal article" date="2021" name="Front. Plant Sci.">
        <title>Chromosome-Scale Genome Assembly for Chinese Sour Jujube and Insights Into Its Genome Evolution and Domestication Signature.</title>
        <authorList>
            <person name="Shen L.-Y."/>
            <person name="Luo H."/>
            <person name="Wang X.-L."/>
            <person name="Wang X.-M."/>
            <person name="Qiu X.-J."/>
            <person name="Liu H."/>
            <person name="Zhou S.-S."/>
            <person name="Jia K.-H."/>
            <person name="Nie S."/>
            <person name="Bao Y.-T."/>
            <person name="Zhang R.-G."/>
            <person name="Yun Q.-Z."/>
            <person name="Chai Y.-H."/>
            <person name="Lu J.-Y."/>
            <person name="Li Y."/>
            <person name="Zhao S.-W."/>
            <person name="Mao J.-F."/>
            <person name="Jia S.-G."/>
            <person name="Mao Y.-M."/>
        </authorList>
    </citation>
    <scope>NUCLEOTIDE SEQUENCE</scope>
    <source>
        <strain evidence="3">AT0</strain>
        <tissue evidence="3">Leaf</tissue>
    </source>
</reference>